<dbReference type="Proteomes" id="UP000291124">
    <property type="component" value="Chromosome"/>
</dbReference>
<evidence type="ECO:0000256" key="1">
    <source>
        <dbReference type="ARBA" id="ARBA00009865"/>
    </source>
</evidence>
<dbReference type="PANTHER" id="PTHR42812">
    <property type="entry name" value="BETA-XYLOSIDASE"/>
    <property type="match status" value="1"/>
</dbReference>
<dbReference type="InterPro" id="IPR023296">
    <property type="entry name" value="Glyco_hydro_beta-prop_sf"/>
</dbReference>
<dbReference type="EMBL" id="CP037933">
    <property type="protein sequence ID" value="QBN20474.1"/>
    <property type="molecule type" value="Genomic_DNA"/>
</dbReference>
<evidence type="ECO:0000256" key="3">
    <source>
        <dbReference type="ARBA" id="ARBA00023295"/>
    </source>
</evidence>
<gene>
    <name evidence="5" type="ORF">E1750_17315</name>
</gene>
<dbReference type="GO" id="GO:0004553">
    <property type="term" value="F:hydrolase activity, hydrolyzing O-glycosyl compounds"/>
    <property type="evidence" value="ECO:0007669"/>
    <property type="project" value="InterPro"/>
</dbReference>
<dbReference type="AlphaFoldDB" id="A0A4P6YHP8"/>
<organism evidence="5 6">
    <name type="scientific">Flavobacterium nackdongense</name>
    <dbReference type="NCBI Taxonomy" id="2547394"/>
    <lineage>
        <taxon>Bacteria</taxon>
        <taxon>Pseudomonadati</taxon>
        <taxon>Bacteroidota</taxon>
        <taxon>Flavobacteriia</taxon>
        <taxon>Flavobacteriales</taxon>
        <taxon>Flavobacteriaceae</taxon>
        <taxon>Flavobacterium</taxon>
    </lineage>
</organism>
<evidence type="ECO:0000313" key="6">
    <source>
        <dbReference type="Proteomes" id="UP000291124"/>
    </source>
</evidence>
<protein>
    <submittedName>
        <fullName evidence="5">Beta-xylosidase</fullName>
    </submittedName>
</protein>
<dbReference type="PANTHER" id="PTHR42812:SF14">
    <property type="entry name" value="SECRETED PROTEIN"/>
    <property type="match status" value="1"/>
</dbReference>
<dbReference type="GO" id="GO:0005975">
    <property type="term" value="P:carbohydrate metabolic process"/>
    <property type="evidence" value="ECO:0007669"/>
    <property type="project" value="InterPro"/>
</dbReference>
<evidence type="ECO:0000256" key="4">
    <source>
        <dbReference type="RuleBase" id="RU361187"/>
    </source>
</evidence>
<comment type="similarity">
    <text evidence="1 4">Belongs to the glycosyl hydrolase 43 family.</text>
</comment>
<accession>A0A4P6YHP8</accession>
<dbReference type="Pfam" id="PF04616">
    <property type="entry name" value="Glyco_hydro_43"/>
    <property type="match status" value="1"/>
</dbReference>
<proteinExistence type="inferred from homology"/>
<dbReference type="CDD" id="cd08986">
    <property type="entry name" value="GH43-like"/>
    <property type="match status" value="1"/>
</dbReference>
<name>A0A4P6YHP8_9FLAO</name>
<dbReference type="OrthoDB" id="9763933at2"/>
<dbReference type="Gene3D" id="2.115.10.20">
    <property type="entry name" value="Glycosyl hydrolase domain, family 43"/>
    <property type="match status" value="1"/>
</dbReference>
<reference evidence="6" key="1">
    <citation type="submission" date="2019-03" db="EMBL/GenBank/DDBJ databases">
        <title>Flavobacterium sp.</title>
        <authorList>
            <person name="Kim H."/>
        </authorList>
    </citation>
    <scope>NUCLEOTIDE SEQUENCE [LARGE SCALE GENOMIC DNA]</scope>
    <source>
        <strain evidence="6">GS13</strain>
    </source>
</reference>
<sequence length="350" mass="39970">MKKLINQSLLLFIIILFFSEAKAQENLGKLKEIKNHKNAVYLMQDIWMRDPFIELAPDGYYYLSCTRQNSNLNNEPGMQFYRSQDLVSWENLGIKWKAKDSDWGKMLIEKGKINDKEGMIWAPEIHFVNGKWVVVSTSNQGVSNLMISKGKQLEGPFDEPFGLNFGRHHDPAIFMDGKTPWLIDKCAEITQLKDDFSGFAGEAIKIGSSNRKMGHEGCYIVKIENKYVLFGTAWSTDIMRHGTYNLYYSTADKVTGPYNERKFAGRFLGHGTPFKDKNGNWWCTAFYNASKPVLSGNEAQQMDLTDTAYTINKQGLTLVPIEFKMIKGDVKVIVKDNNYATPGKEEVQKF</sequence>
<dbReference type="InterPro" id="IPR051795">
    <property type="entry name" value="Glycosyl_Hydrlase_43"/>
</dbReference>
<evidence type="ECO:0000256" key="2">
    <source>
        <dbReference type="ARBA" id="ARBA00022801"/>
    </source>
</evidence>
<dbReference type="SUPFAM" id="SSF75005">
    <property type="entry name" value="Arabinanase/levansucrase/invertase"/>
    <property type="match status" value="1"/>
</dbReference>
<keyword evidence="6" id="KW-1185">Reference proteome</keyword>
<dbReference type="RefSeq" id="WP_133277973.1">
    <property type="nucleotide sequence ID" value="NZ_CP037933.1"/>
</dbReference>
<dbReference type="InterPro" id="IPR006710">
    <property type="entry name" value="Glyco_hydro_43"/>
</dbReference>
<dbReference type="KEGG" id="fnk:E1750_17315"/>
<evidence type="ECO:0000313" key="5">
    <source>
        <dbReference type="EMBL" id="QBN20474.1"/>
    </source>
</evidence>
<keyword evidence="2 4" id="KW-0378">Hydrolase</keyword>
<keyword evidence="3 4" id="KW-0326">Glycosidase</keyword>